<organism evidence="1 2">
    <name type="scientific">Leucobacter rhizosphaerae</name>
    <dbReference type="NCBI Taxonomy" id="2932245"/>
    <lineage>
        <taxon>Bacteria</taxon>
        <taxon>Bacillati</taxon>
        <taxon>Actinomycetota</taxon>
        <taxon>Actinomycetes</taxon>
        <taxon>Micrococcales</taxon>
        <taxon>Microbacteriaceae</taxon>
        <taxon>Leucobacter</taxon>
    </lineage>
</organism>
<gene>
    <name evidence="1" type="ORF">MUN76_03055</name>
</gene>
<evidence type="ECO:0000313" key="2">
    <source>
        <dbReference type="Proteomes" id="UP000831775"/>
    </source>
</evidence>
<protein>
    <recommendedName>
        <fullName evidence="3">Acetone carboxylase</fullName>
    </recommendedName>
</protein>
<dbReference type="EMBL" id="CP095043">
    <property type="protein sequence ID" value="UOQ60970.1"/>
    <property type="molecule type" value="Genomic_DNA"/>
</dbReference>
<name>A0ABY4FXI0_9MICO</name>
<sequence>MSGVFSGGLALGGEASQRFECSRAGCRESAPWAIQWRNPKIHTEDRRKIWLACDAHLPVLRTFLEDRSFPLTVCEAGALDD</sequence>
<proteinExistence type="predicted"/>
<reference evidence="1 2" key="1">
    <citation type="submission" date="2022-04" db="EMBL/GenBank/DDBJ databases">
        <title>Leucobacter sp. isolated from rhizosphere of onion.</title>
        <authorList>
            <person name="Won M."/>
            <person name="Lee C.-M."/>
            <person name="Woen H.-Y."/>
            <person name="Kwon S.-W."/>
        </authorList>
    </citation>
    <scope>NUCLEOTIDE SEQUENCE [LARGE SCALE GENOMIC DNA]</scope>
    <source>
        <strain evidence="1 2">H25R-14</strain>
    </source>
</reference>
<evidence type="ECO:0000313" key="1">
    <source>
        <dbReference type="EMBL" id="UOQ60970.1"/>
    </source>
</evidence>
<evidence type="ECO:0008006" key="3">
    <source>
        <dbReference type="Google" id="ProtNLM"/>
    </source>
</evidence>
<dbReference type="Proteomes" id="UP000831775">
    <property type="component" value="Chromosome"/>
</dbReference>
<dbReference type="RefSeq" id="WP_244687032.1">
    <property type="nucleotide sequence ID" value="NZ_CP095043.1"/>
</dbReference>
<keyword evidence="2" id="KW-1185">Reference proteome</keyword>
<accession>A0ABY4FXI0</accession>